<dbReference type="Proteomes" id="UP000238479">
    <property type="component" value="Chromosome 5"/>
</dbReference>
<protein>
    <submittedName>
        <fullName evidence="1">Uncharacterized protein</fullName>
    </submittedName>
</protein>
<dbReference type="EMBL" id="PDCK01000043">
    <property type="protein sequence ID" value="PRQ32731.1"/>
    <property type="molecule type" value="Genomic_DNA"/>
</dbReference>
<sequence>MESRILVWSNQVSGSTSQDQEFGDEINRGSHETLCFTKSLIQVESLRLVHLPILLPICIYARLFMYFL</sequence>
<organism evidence="1 2">
    <name type="scientific">Rosa chinensis</name>
    <name type="common">China rose</name>
    <dbReference type="NCBI Taxonomy" id="74649"/>
    <lineage>
        <taxon>Eukaryota</taxon>
        <taxon>Viridiplantae</taxon>
        <taxon>Streptophyta</taxon>
        <taxon>Embryophyta</taxon>
        <taxon>Tracheophyta</taxon>
        <taxon>Spermatophyta</taxon>
        <taxon>Magnoliopsida</taxon>
        <taxon>eudicotyledons</taxon>
        <taxon>Gunneridae</taxon>
        <taxon>Pentapetalae</taxon>
        <taxon>rosids</taxon>
        <taxon>fabids</taxon>
        <taxon>Rosales</taxon>
        <taxon>Rosaceae</taxon>
        <taxon>Rosoideae</taxon>
        <taxon>Rosoideae incertae sedis</taxon>
        <taxon>Rosa</taxon>
    </lineage>
</organism>
<dbReference type="AlphaFoldDB" id="A0A2P6QF05"/>
<keyword evidence="2" id="KW-1185">Reference proteome</keyword>
<name>A0A2P6QF05_ROSCH</name>
<dbReference type="Gramene" id="PRQ32731">
    <property type="protein sequence ID" value="PRQ32731"/>
    <property type="gene ID" value="RchiOBHm_Chr5g0049681"/>
</dbReference>
<gene>
    <name evidence="1" type="ORF">RchiOBHm_Chr5g0049681</name>
</gene>
<comment type="caution">
    <text evidence="1">The sequence shown here is derived from an EMBL/GenBank/DDBJ whole genome shotgun (WGS) entry which is preliminary data.</text>
</comment>
<accession>A0A2P6QF05</accession>
<evidence type="ECO:0000313" key="1">
    <source>
        <dbReference type="EMBL" id="PRQ32731.1"/>
    </source>
</evidence>
<proteinExistence type="predicted"/>
<evidence type="ECO:0000313" key="2">
    <source>
        <dbReference type="Proteomes" id="UP000238479"/>
    </source>
</evidence>
<reference evidence="1 2" key="1">
    <citation type="journal article" date="2018" name="Nat. Genet.">
        <title>The Rosa genome provides new insights in the design of modern roses.</title>
        <authorList>
            <person name="Bendahmane M."/>
        </authorList>
    </citation>
    <scope>NUCLEOTIDE SEQUENCE [LARGE SCALE GENOMIC DNA]</scope>
    <source>
        <strain evidence="2">cv. Old Blush</strain>
    </source>
</reference>